<dbReference type="InterPro" id="IPR006295">
    <property type="entry name" value="DNA_primase_DnaG"/>
</dbReference>
<dbReference type="GO" id="GO:0003899">
    <property type="term" value="F:DNA-directed RNA polymerase activity"/>
    <property type="evidence" value="ECO:0007669"/>
    <property type="project" value="InterPro"/>
</dbReference>
<evidence type="ECO:0000256" key="1">
    <source>
        <dbReference type="ARBA" id="ARBA00001947"/>
    </source>
</evidence>
<keyword evidence="11" id="KW-0238">DNA-binding</keyword>
<dbReference type="SUPFAM" id="SSF57783">
    <property type="entry name" value="Zinc beta-ribbon"/>
    <property type="match status" value="1"/>
</dbReference>
<evidence type="ECO:0000256" key="6">
    <source>
        <dbReference type="ARBA" id="ARBA00022705"/>
    </source>
</evidence>
<dbReference type="SUPFAM" id="SSF56731">
    <property type="entry name" value="DNA primase core"/>
    <property type="match status" value="1"/>
</dbReference>
<dbReference type="Gene3D" id="3.90.980.10">
    <property type="entry name" value="DNA primase, catalytic core, N-terminal domain"/>
    <property type="match status" value="1"/>
</dbReference>
<dbReference type="EMBL" id="JAMWBK010000002">
    <property type="protein sequence ID" value="KAJ8907474.1"/>
    <property type="molecule type" value="Genomic_DNA"/>
</dbReference>
<dbReference type="GO" id="GO:0000428">
    <property type="term" value="C:DNA-directed RNA polymerase complex"/>
    <property type="evidence" value="ECO:0007669"/>
    <property type="project" value="UniProtKB-KW"/>
</dbReference>
<dbReference type="GO" id="GO:0006269">
    <property type="term" value="P:DNA replication, synthesis of primer"/>
    <property type="evidence" value="ECO:0007669"/>
    <property type="project" value="UniProtKB-KW"/>
</dbReference>
<dbReference type="PROSITE" id="PS50880">
    <property type="entry name" value="TOPRIM"/>
    <property type="match status" value="1"/>
</dbReference>
<evidence type="ECO:0000256" key="7">
    <source>
        <dbReference type="ARBA" id="ARBA00022723"/>
    </source>
</evidence>
<evidence type="ECO:0000256" key="4">
    <source>
        <dbReference type="ARBA" id="ARBA00022679"/>
    </source>
</evidence>
<evidence type="ECO:0000256" key="5">
    <source>
        <dbReference type="ARBA" id="ARBA00022695"/>
    </source>
</evidence>
<name>A0AAV8UXZ1_9RHOD</name>
<dbReference type="HAMAP" id="MF_00974">
    <property type="entry name" value="DNA_primase_DnaG"/>
    <property type="match status" value="1"/>
</dbReference>
<keyword evidence="7" id="KW-0479">Metal-binding</keyword>
<feature type="domain" description="Toprim" evidence="13">
    <location>
        <begin position="331"/>
        <end position="416"/>
    </location>
</feature>
<keyword evidence="9" id="KW-0862">Zinc</keyword>
<evidence type="ECO:0000256" key="9">
    <source>
        <dbReference type="ARBA" id="ARBA00022833"/>
    </source>
</evidence>
<accession>A0AAV8UXZ1</accession>
<dbReference type="InterPro" id="IPR006171">
    <property type="entry name" value="TOPRIM_dom"/>
</dbReference>
<keyword evidence="10" id="KW-0460">Magnesium</keyword>
<evidence type="ECO:0000313" key="14">
    <source>
        <dbReference type="EMBL" id="KAJ8907474.1"/>
    </source>
</evidence>
<dbReference type="FunFam" id="3.90.580.10:FF:000001">
    <property type="entry name" value="DNA primase"/>
    <property type="match status" value="1"/>
</dbReference>
<dbReference type="SMART" id="SM00493">
    <property type="entry name" value="TOPRIM"/>
    <property type="match status" value="1"/>
</dbReference>
<dbReference type="Gene3D" id="3.40.1360.10">
    <property type="match status" value="1"/>
</dbReference>
<dbReference type="GO" id="GO:0003677">
    <property type="term" value="F:DNA binding"/>
    <property type="evidence" value="ECO:0007669"/>
    <property type="project" value="UniProtKB-KW"/>
</dbReference>
<dbReference type="InterPro" id="IPR030846">
    <property type="entry name" value="DnaG_bac"/>
</dbReference>
<evidence type="ECO:0000256" key="8">
    <source>
        <dbReference type="ARBA" id="ARBA00022771"/>
    </source>
</evidence>
<dbReference type="Pfam" id="PF01807">
    <property type="entry name" value="Zn_ribbon_DnaG"/>
    <property type="match status" value="1"/>
</dbReference>
<dbReference type="NCBIfam" id="TIGR01391">
    <property type="entry name" value="dnaG"/>
    <property type="match status" value="1"/>
</dbReference>
<dbReference type="GO" id="GO:0008270">
    <property type="term" value="F:zinc ion binding"/>
    <property type="evidence" value="ECO:0007669"/>
    <property type="project" value="UniProtKB-KW"/>
</dbReference>
<dbReference type="PANTHER" id="PTHR30313:SF2">
    <property type="entry name" value="DNA PRIMASE"/>
    <property type="match status" value="1"/>
</dbReference>
<dbReference type="InterPro" id="IPR002694">
    <property type="entry name" value="Znf_CHC2"/>
</dbReference>
<protein>
    <recommendedName>
        <fullName evidence="13">Toprim domain-containing protein</fullName>
    </recommendedName>
</protein>
<dbReference type="SMART" id="SM00400">
    <property type="entry name" value="ZnF_CHCC"/>
    <property type="match status" value="1"/>
</dbReference>
<reference evidence="14 15" key="1">
    <citation type="journal article" date="2023" name="Nat. Commun.">
        <title>Origin of minicircular mitochondrial genomes in red algae.</title>
        <authorList>
            <person name="Lee Y."/>
            <person name="Cho C.H."/>
            <person name="Lee Y.M."/>
            <person name="Park S.I."/>
            <person name="Yang J.H."/>
            <person name="West J.A."/>
            <person name="Bhattacharya D."/>
            <person name="Yoon H.S."/>
        </authorList>
    </citation>
    <scope>NUCLEOTIDE SEQUENCE [LARGE SCALE GENOMIC DNA]</scope>
    <source>
        <strain evidence="14 15">CCMP1338</strain>
        <tissue evidence="14">Whole cell</tissue>
    </source>
</reference>
<sequence length="727" mass="82869">MSKGVREKRRMGFVVGCGWDGRPMAGSLCLERGWNRWRRRSGSVAMATNNESFGDDPSSKGSEKFRKLRQLFEENTRIADVIGEKVDLRQAGSHLVGCCPFHEEKTPSFTVYEDTNSYFCFGCRERGDIISFVMETQNLNFRQAVISIAKRFNLESNLHELSFFESESKEQQVARAEATAKIDEMYRIMENSTEFYFTYLRSSSGGATKALEYLNSRGFDEDTLRRFRIGASPDAAGQLIKYLEKKGFGPNSIAESGVAIRSNKNELVDAMRGRVVVPIMNARGHVIGFGGRKLTEDAWGPKYLNTKETLIFKKGSTLYGENFVPKPQPPATAVIVEGYFDVIQLHKHKMFWAVSSLGTGLTIEQLRHASRHSRERAVTVNMDNDEAGFRAVLRACQSIFPTAMREGIDVRLAFLPPAVKDADSFLDGKSISDYVDQVLSPSQSWFLWYSKVLANDVNSIEGLSSLLHRLGGLLADSIPARKEGTGFVAKEYARTIAKELADIFERPEYEEETCREILRSFWLKRTGGRFDPEQGRESKWDRRKGESEAKSIRKKSIGTLPGWENANTSFIQRAELTLLRVLVQDLDIRRNCMEIVDRRGIKFAEEEHVRVFEWLKENAGDGGPDELFEEMSYDRSVKDLHRYFFEFSPAVDLEREVTKSLNAMEIRRSMNIISAVDVIVEEQMKVDQMEPRVATYVEELLSRRKELQMRIGTLHDELRNLDQISDV</sequence>
<dbReference type="InterPro" id="IPR037068">
    <property type="entry name" value="DNA_primase_core_N_sf"/>
</dbReference>
<comment type="cofactor">
    <cofactor evidence="1">
        <name>Zn(2+)</name>
        <dbReference type="ChEBI" id="CHEBI:29105"/>
    </cofactor>
</comment>
<comment type="caution">
    <text evidence="14">The sequence shown here is derived from an EMBL/GenBank/DDBJ whole genome shotgun (WGS) entry which is preliminary data.</text>
</comment>
<evidence type="ECO:0000259" key="13">
    <source>
        <dbReference type="PROSITE" id="PS50880"/>
    </source>
</evidence>
<gene>
    <name evidence="14" type="ORF">NDN08_007585</name>
</gene>
<dbReference type="Proteomes" id="UP001157974">
    <property type="component" value="Unassembled WGS sequence"/>
</dbReference>
<organism evidence="14 15">
    <name type="scientific">Rhodosorus marinus</name>
    <dbReference type="NCBI Taxonomy" id="101924"/>
    <lineage>
        <taxon>Eukaryota</taxon>
        <taxon>Rhodophyta</taxon>
        <taxon>Stylonematophyceae</taxon>
        <taxon>Stylonematales</taxon>
        <taxon>Stylonemataceae</taxon>
        <taxon>Rhodosorus</taxon>
    </lineage>
</organism>
<keyword evidence="8" id="KW-0863">Zinc-finger</keyword>
<dbReference type="InterPro" id="IPR050219">
    <property type="entry name" value="DnaG_primase"/>
</dbReference>
<keyword evidence="15" id="KW-1185">Reference proteome</keyword>
<keyword evidence="3" id="KW-0639">Primosome</keyword>
<keyword evidence="12" id="KW-0804">Transcription</keyword>
<evidence type="ECO:0000256" key="11">
    <source>
        <dbReference type="ARBA" id="ARBA00023125"/>
    </source>
</evidence>
<evidence type="ECO:0000313" key="15">
    <source>
        <dbReference type="Proteomes" id="UP001157974"/>
    </source>
</evidence>
<dbReference type="InterPro" id="IPR034151">
    <property type="entry name" value="TOPRIM_DnaG_bac"/>
</dbReference>
<dbReference type="AlphaFoldDB" id="A0AAV8UXZ1"/>
<evidence type="ECO:0000256" key="3">
    <source>
        <dbReference type="ARBA" id="ARBA00022515"/>
    </source>
</evidence>
<dbReference type="Pfam" id="PF08275">
    <property type="entry name" value="DNAG_N"/>
    <property type="match status" value="1"/>
</dbReference>
<evidence type="ECO:0000256" key="12">
    <source>
        <dbReference type="ARBA" id="ARBA00023163"/>
    </source>
</evidence>
<dbReference type="CDD" id="cd03364">
    <property type="entry name" value="TOPRIM_DnaG_primases"/>
    <property type="match status" value="1"/>
</dbReference>
<keyword evidence="2" id="KW-0240">DNA-directed RNA polymerase</keyword>
<dbReference type="GO" id="GO:0005737">
    <property type="term" value="C:cytoplasm"/>
    <property type="evidence" value="ECO:0007669"/>
    <property type="project" value="TreeGrafter"/>
</dbReference>
<dbReference type="Gene3D" id="3.90.580.10">
    <property type="entry name" value="Zinc finger, CHC2-type domain"/>
    <property type="match status" value="1"/>
</dbReference>
<proteinExistence type="inferred from homology"/>
<dbReference type="InterPro" id="IPR036977">
    <property type="entry name" value="DNA_primase_Znf_CHC2"/>
</dbReference>
<keyword evidence="4" id="KW-0808">Transferase</keyword>
<keyword evidence="6" id="KW-0235">DNA replication</keyword>
<dbReference type="Pfam" id="PF13155">
    <property type="entry name" value="Toprim_2"/>
    <property type="match status" value="1"/>
</dbReference>
<dbReference type="PANTHER" id="PTHR30313">
    <property type="entry name" value="DNA PRIMASE"/>
    <property type="match status" value="1"/>
</dbReference>
<evidence type="ECO:0000256" key="2">
    <source>
        <dbReference type="ARBA" id="ARBA00022478"/>
    </source>
</evidence>
<dbReference type="InterPro" id="IPR013264">
    <property type="entry name" value="DNAG_N"/>
</dbReference>
<keyword evidence="5" id="KW-0548">Nucleotidyltransferase</keyword>
<evidence type="ECO:0000256" key="10">
    <source>
        <dbReference type="ARBA" id="ARBA00022842"/>
    </source>
</evidence>